<dbReference type="AlphaFoldDB" id="A0A0T7APM8"/>
<dbReference type="EMBL" id="AP014598">
    <property type="protein sequence ID" value="BAU19055.1"/>
    <property type="molecule type" value="Genomic_DNA"/>
</dbReference>
<gene>
    <name evidence="1" type="ORF">PIOMA14_II_0550</name>
</gene>
<organism evidence="1 2">
    <name type="scientific">Prevotella intermedia</name>
    <dbReference type="NCBI Taxonomy" id="28131"/>
    <lineage>
        <taxon>Bacteria</taxon>
        <taxon>Pseudomonadati</taxon>
        <taxon>Bacteroidota</taxon>
        <taxon>Bacteroidia</taxon>
        <taxon>Bacteroidales</taxon>
        <taxon>Prevotellaceae</taxon>
        <taxon>Prevotella</taxon>
    </lineage>
</organism>
<evidence type="ECO:0000313" key="2">
    <source>
        <dbReference type="Proteomes" id="UP000217431"/>
    </source>
</evidence>
<evidence type="ECO:0000313" key="1">
    <source>
        <dbReference type="EMBL" id="BAU19055.1"/>
    </source>
</evidence>
<name>A0A0T7APM8_PREIN</name>
<protein>
    <submittedName>
        <fullName evidence="1">Uncharacterized protein</fullName>
    </submittedName>
</protein>
<proteinExistence type="predicted"/>
<dbReference type="Proteomes" id="UP000217431">
    <property type="component" value="Chromosome II"/>
</dbReference>
<reference evidence="1 2" key="1">
    <citation type="journal article" date="2016" name="DNA Res.">
        <title>The complete genome sequencing of Prevotella intermedia strain OMA14 and a subsequent fine-scale, intra-species genomic comparison reveal an unusual amplification of conjugative and mobile transposons and identify a novel Prevotella-lineage-specific repeat.</title>
        <authorList>
            <person name="Naito M."/>
            <person name="Ogura Y."/>
            <person name="Itoh T."/>
            <person name="Shoji M."/>
            <person name="Okamoto M."/>
            <person name="Hayashi T."/>
            <person name="Nakayama K."/>
        </authorList>
    </citation>
    <scope>NUCLEOTIDE SEQUENCE [LARGE SCALE GENOMIC DNA]</scope>
    <source>
        <strain evidence="1 2">OMA14</strain>
    </source>
</reference>
<sequence length="37" mass="4480">MLSLRQFINPLNSRLMIKYVIQAKKNPLKKNEVKYYP</sequence>
<accession>A0A0T7APM8</accession>